<evidence type="ECO:0000313" key="1">
    <source>
        <dbReference type="EMBL" id="TQN66177.1"/>
    </source>
</evidence>
<reference evidence="1 2" key="1">
    <citation type="journal article" date="2019" name="Sci. Rep.">
        <title>Colletotrichum shisoi sp. nov., an anthracnose pathogen of Perilla frutescens in Japan: molecular phylogenetic, morphological and genomic evidence.</title>
        <authorList>
            <person name="Gan P."/>
            <person name="Tsushima A."/>
            <person name="Hiroyama R."/>
            <person name="Narusaka M."/>
            <person name="Takano Y."/>
            <person name="Narusaka Y."/>
            <person name="Kawaradani M."/>
            <person name="Damm U."/>
            <person name="Shirasu K."/>
        </authorList>
    </citation>
    <scope>NUCLEOTIDE SEQUENCE [LARGE SCALE GENOMIC DNA]</scope>
    <source>
        <strain evidence="1 2">PG-2018a</strain>
    </source>
</reference>
<name>A0A5Q4BHK5_9PEZI</name>
<sequence length="83" mass="9059">MMGLHQLHTAHMEARYEMRVDSQTITSSNFPRQPAIRRIFAMGSKAERGEGRGEAVAREICCTGSFSCPRIGNQESALTAGGC</sequence>
<protein>
    <submittedName>
        <fullName evidence="1">Uncharacterized protein</fullName>
    </submittedName>
</protein>
<dbReference type="Proteomes" id="UP000326340">
    <property type="component" value="Unassembled WGS sequence"/>
</dbReference>
<evidence type="ECO:0000313" key="2">
    <source>
        <dbReference type="Proteomes" id="UP000326340"/>
    </source>
</evidence>
<proteinExistence type="predicted"/>
<accession>A0A5Q4BHK5</accession>
<comment type="caution">
    <text evidence="1">The sequence shown here is derived from an EMBL/GenBank/DDBJ whole genome shotgun (WGS) entry which is preliminary data.</text>
</comment>
<gene>
    <name evidence="1" type="ORF">CSHISOI_09247</name>
</gene>
<dbReference type="AlphaFoldDB" id="A0A5Q4BHK5"/>
<dbReference type="EMBL" id="PUHP01001304">
    <property type="protein sequence ID" value="TQN66177.1"/>
    <property type="molecule type" value="Genomic_DNA"/>
</dbReference>
<keyword evidence="2" id="KW-1185">Reference proteome</keyword>
<organism evidence="1 2">
    <name type="scientific">Colletotrichum shisoi</name>
    <dbReference type="NCBI Taxonomy" id="2078593"/>
    <lineage>
        <taxon>Eukaryota</taxon>
        <taxon>Fungi</taxon>
        <taxon>Dikarya</taxon>
        <taxon>Ascomycota</taxon>
        <taxon>Pezizomycotina</taxon>
        <taxon>Sordariomycetes</taxon>
        <taxon>Hypocreomycetidae</taxon>
        <taxon>Glomerellales</taxon>
        <taxon>Glomerellaceae</taxon>
        <taxon>Colletotrichum</taxon>
        <taxon>Colletotrichum destructivum species complex</taxon>
    </lineage>
</organism>